<evidence type="ECO:0000259" key="1">
    <source>
        <dbReference type="PROSITE" id="PS50995"/>
    </source>
</evidence>
<gene>
    <name evidence="2" type="ORF">K1J60_00580</name>
</gene>
<dbReference type="PROSITE" id="PS50995">
    <property type="entry name" value="HTH_MARR_2"/>
    <property type="match status" value="1"/>
</dbReference>
<dbReference type="Pfam" id="PF12802">
    <property type="entry name" value="MarR_2"/>
    <property type="match status" value="1"/>
</dbReference>
<evidence type="ECO:0000313" key="3">
    <source>
        <dbReference type="Proteomes" id="UP000827138"/>
    </source>
</evidence>
<evidence type="ECO:0000313" key="2">
    <source>
        <dbReference type="EMBL" id="QYX82675.1"/>
    </source>
</evidence>
<dbReference type="Proteomes" id="UP000827138">
    <property type="component" value="Chromosome"/>
</dbReference>
<dbReference type="PANTHER" id="PTHR33164:SF99">
    <property type="entry name" value="MARR FAMILY REGULATORY PROTEIN"/>
    <property type="match status" value="1"/>
</dbReference>
<dbReference type="InterPro" id="IPR000835">
    <property type="entry name" value="HTH_MarR-typ"/>
</dbReference>
<feature type="domain" description="HTH marR-type" evidence="1">
    <location>
        <begin position="1"/>
        <end position="127"/>
    </location>
</feature>
<protein>
    <submittedName>
        <fullName evidence="2">MarR family winged helix-turn-helix transcriptional regulator</fullName>
    </submittedName>
</protein>
<dbReference type="InterPro" id="IPR036388">
    <property type="entry name" value="WH-like_DNA-bd_sf"/>
</dbReference>
<dbReference type="SMART" id="SM00347">
    <property type="entry name" value="HTH_MARR"/>
    <property type="match status" value="1"/>
</dbReference>
<dbReference type="Gene3D" id="1.10.10.10">
    <property type="entry name" value="Winged helix-like DNA-binding domain superfamily/Winged helix DNA-binding domain"/>
    <property type="match status" value="1"/>
</dbReference>
<organism evidence="2 3">
    <name type="scientific">Streptomyces akebiae</name>
    <dbReference type="NCBI Taxonomy" id="2865673"/>
    <lineage>
        <taxon>Bacteria</taxon>
        <taxon>Bacillati</taxon>
        <taxon>Actinomycetota</taxon>
        <taxon>Actinomycetes</taxon>
        <taxon>Kitasatosporales</taxon>
        <taxon>Streptomycetaceae</taxon>
        <taxon>Streptomyces</taxon>
    </lineage>
</organism>
<keyword evidence="3" id="KW-1185">Reference proteome</keyword>
<accession>A0ABX8Y3A2</accession>
<sequence>MQEKLGGRLSRALQAEFRLSAADYRVLVHLVDAPGGRLRPPDLARSVEWERSRLSHQVARMVKRGLVGREGCLKGGRGASVVITPEGRTAIAEAAPRHVETVCWLFIDLLTPDELRTLARVCHRVIEQLEK</sequence>
<dbReference type="PANTHER" id="PTHR33164">
    <property type="entry name" value="TRANSCRIPTIONAL REGULATOR, MARR FAMILY"/>
    <property type="match status" value="1"/>
</dbReference>
<dbReference type="SUPFAM" id="SSF46785">
    <property type="entry name" value="Winged helix' DNA-binding domain"/>
    <property type="match status" value="1"/>
</dbReference>
<dbReference type="InterPro" id="IPR036390">
    <property type="entry name" value="WH_DNA-bd_sf"/>
</dbReference>
<proteinExistence type="predicted"/>
<dbReference type="InterPro" id="IPR039422">
    <property type="entry name" value="MarR/SlyA-like"/>
</dbReference>
<dbReference type="EMBL" id="CP080647">
    <property type="protein sequence ID" value="QYX82675.1"/>
    <property type="molecule type" value="Genomic_DNA"/>
</dbReference>
<reference evidence="2 3" key="1">
    <citation type="submission" date="2021-08" db="EMBL/GenBank/DDBJ databases">
        <authorList>
            <person name="Ping M."/>
        </authorList>
    </citation>
    <scope>NUCLEOTIDE SEQUENCE [LARGE SCALE GENOMIC DNA]</scope>
    <source>
        <strain evidence="2 3">MG28</strain>
    </source>
</reference>
<name>A0ABX8Y3A2_9ACTN</name>